<comment type="caution">
    <text evidence="1">The sequence shown here is derived from an EMBL/GenBank/DDBJ whole genome shotgun (WGS) entry which is preliminary data.</text>
</comment>
<evidence type="ECO:0000313" key="2">
    <source>
        <dbReference type="Proteomes" id="UP001362999"/>
    </source>
</evidence>
<dbReference type="PANTHER" id="PTHR33835">
    <property type="entry name" value="YALI0C07656P"/>
    <property type="match status" value="1"/>
</dbReference>
<dbReference type="Proteomes" id="UP001362999">
    <property type="component" value="Unassembled WGS sequence"/>
</dbReference>
<dbReference type="SUPFAM" id="SSF56281">
    <property type="entry name" value="Metallo-hydrolase/oxidoreductase"/>
    <property type="match status" value="1"/>
</dbReference>
<reference evidence="1 2" key="1">
    <citation type="journal article" date="2024" name="J Genomics">
        <title>Draft genome sequencing and assembly of Favolaschia claudopus CIRM-BRFM 2984 isolated from oak limbs.</title>
        <authorList>
            <person name="Navarro D."/>
            <person name="Drula E."/>
            <person name="Chaduli D."/>
            <person name="Cazenave R."/>
            <person name="Ahrendt S."/>
            <person name="Wang J."/>
            <person name="Lipzen A."/>
            <person name="Daum C."/>
            <person name="Barry K."/>
            <person name="Grigoriev I.V."/>
            <person name="Favel A."/>
            <person name="Rosso M.N."/>
            <person name="Martin F."/>
        </authorList>
    </citation>
    <scope>NUCLEOTIDE SEQUENCE [LARGE SCALE GENOMIC DNA]</scope>
    <source>
        <strain evidence="1 2">CIRM-BRFM 2984</strain>
    </source>
</reference>
<gene>
    <name evidence="1" type="ORF">R3P38DRAFT_2837165</name>
</gene>
<evidence type="ECO:0000313" key="1">
    <source>
        <dbReference type="EMBL" id="KAK7059671.1"/>
    </source>
</evidence>
<dbReference type="PANTHER" id="PTHR33835:SF1">
    <property type="entry name" value="METALLO-BETA-LACTAMASE DOMAIN-CONTAINING PROTEIN"/>
    <property type="match status" value="1"/>
</dbReference>
<organism evidence="1 2">
    <name type="scientific">Favolaschia claudopus</name>
    <dbReference type="NCBI Taxonomy" id="2862362"/>
    <lineage>
        <taxon>Eukaryota</taxon>
        <taxon>Fungi</taxon>
        <taxon>Dikarya</taxon>
        <taxon>Basidiomycota</taxon>
        <taxon>Agaricomycotina</taxon>
        <taxon>Agaricomycetes</taxon>
        <taxon>Agaricomycetidae</taxon>
        <taxon>Agaricales</taxon>
        <taxon>Marasmiineae</taxon>
        <taxon>Mycenaceae</taxon>
        <taxon>Favolaschia</taxon>
    </lineage>
</organism>
<name>A0AAW0E3G2_9AGAR</name>
<keyword evidence="2" id="KW-1185">Reference proteome</keyword>
<dbReference type="EMBL" id="JAWWNJ010000003">
    <property type="protein sequence ID" value="KAK7059671.1"/>
    <property type="molecule type" value="Genomic_DNA"/>
</dbReference>
<proteinExistence type="predicted"/>
<accession>A0AAW0E3G2</accession>
<dbReference type="AlphaFoldDB" id="A0AAW0E3G2"/>
<sequence length="231" mass="25571">MADIVIREVTDNVWTFSRPFALFGWIHVGGRSTAVRLSDGGVFVVASTPLSPETKTKLDDSVQYIVGINAVHNIYLSEFKKAYPDAKLLAPAAALARVDDKSLVFDGAWGRDPPDTKYGFEDDNKDVAFFHAKSSTLIEADLVVNLPGKEQYSKSSMAGQFPFYGPFGKPYGWIQQKFAAAQVADKDAMRRDAKTVAGFNFTRIIPCHGDVIEKDGNVVWKEAYKLHLEES</sequence>
<protein>
    <submittedName>
        <fullName evidence="1">Uncharacterized protein</fullName>
    </submittedName>
</protein>
<dbReference type="InterPro" id="IPR036866">
    <property type="entry name" value="RibonucZ/Hydroxyglut_hydro"/>
</dbReference>
<dbReference type="InterPro" id="IPR025638">
    <property type="entry name" value="DUF4336"/>
</dbReference>